<dbReference type="Pfam" id="PF11663">
    <property type="entry name" value="Toxin_YhaV"/>
    <property type="match status" value="1"/>
</dbReference>
<organism evidence="1 2">
    <name type="scientific">Pseudomonas monteilii</name>
    <dbReference type="NCBI Taxonomy" id="76759"/>
    <lineage>
        <taxon>Bacteria</taxon>
        <taxon>Pseudomonadati</taxon>
        <taxon>Pseudomonadota</taxon>
        <taxon>Gammaproteobacteria</taxon>
        <taxon>Pseudomonadales</taxon>
        <taxon>Pseudomonadaceae</taxon>
        <taxon>Pseudomonas</taxon>
    </lineage>
</organism>
<sequence length="192" mass="21676">MLRHGWTLLFQEGVTLQLRKLQEAAARAEQNDPQGFESNANVKLLRALSHLIMEAVPANSGRDEFRQGNTPGTAYRHWRRAKIGRRFRLFFRYDSTSKVIVYAWVNDENTLRSAGSKSDPYAVFEKMLGRGNPPDDWDALTAATRSDWDESKVQAARARVRDCTFDTGPPLGASTVIQCFALHLLVRPALGR</sequence>
<proteinExistence type="predicted"/>
<reference evidence="1 2" key="1">
    <citation type="submission" date="2019-05" db="EMBL/GenBank/DDBJ databases">
        <title>Complete genome sequence of Pseudomonas Pseudomonas resinovorans.</title>
        <authorList>
            <person name="Chen H.-P."/>
        </authorList>
    </citation>
    <scope>NUCLEOTIDE SEQUENCE [LARGE SCALE GENOMIC DNA]</scope>
    <source>
        <strain evidence="1 2">TCU-CK1</strain>
    </source>
</reference>
<dbReference type="InterPro" id="IPR021679">
    <property type="entry name" value="Toxin_endonuclease_YhaV"/>
</dbReference>
<evidence type="ECO:0000313" key="2">
    <source>
        <dbReference type="Proteomes" id="UP000464593"/>
    </source>
</evidence>
<evidence type="ECO:0000313" key="1">
    <source>
        <dbReference type="EMBL" id="QHB27681.1"/>
    </source>
</evidence>
<dbReference type="Proteomes" id="UP000464593">
    <property type="component" value="Chromosome"/>
</dbReference>
<name>A0AAE6V208_9PSED</name>
<gene>
    <name evidence="1" type="ORF">TCK1_2335</name>
</gene>
<protein>
    <recommendedName>
        <fullName evidence="3">Type II toxin-antitoxin system YhaV family toxin</fullName>
    </recommendedName>
</protein>
<dbReference type="EMBL" id="CP040324">
    <property type="protein sequence ID" value="QHB27681.1"/>
    <property type="molecule type" value="Genomic_DNA"/>
</dbReference>
<dbReference type="AlphaFoldDB" id="A0AAE6V208"/>
<dbReference type="GO" id="GO:0110001">
    <property type="term" value="C:toxin-antitoxin complex"/>
    <property type="evidence" value="ECO:0007669"/>
    <property type="project" value="InterPro"/>
</dbReference>
<evidence type="ECO:0008006" key="3">
    <source>
        <dbReference type="Google" id="ProtNLM"/>
    </source>
</evidence>
<accession>A0AAE6V208</accession>
<dbReference type="GO" id="GO:0004540">
    <property type="term" value="F:RNA nuclease activity"/>
    <property type="evidence" value="ECO:0007669"/>
    <property type="project" value="InterPro"/>
</dbReference>